<dbReference type="EMBL" id="CP053452">
    <property type="protein sequence ID" value="QJW93259.1"/>
    <property type="molecule type" value="Genomic_DNA"/>
</dbReference>
<keyword evidence="2" id="KW-1185">Reference proteome</keyword>
<proteinExistence type="predicted"/>
<sequence length="354" mass="40632">MQYPLIPHWRKLALLSNGELGRYDVADVHLSCAEGLPGADEIDRNYCLYKLDDWKDRVKEYTTLLMPQFRRKPREYENSEAYFRALAMITVLQRDCGVRYNPAKIPDDVPFGTADCFIHGIIQGEGGTCASLPVVYAAVGRRLGYPIKLVTTRAKKGGHLFVRWDDPKTGERFNIEASGHGMGTPDDDYFREGLYDVSPEVEVDGCYLQSKTPRMELAGFLSSRAFQWSFVRDWWRCVDAWAWAAALVPENKLYRNSLKTSMIEWDKEQRARKPIGFPHLLVRAIKRQFPESLPLELEKDICGLTATHNMLSDPRLEEKYWKPMRSGVCQRAPYQAVADFAPDTSFLINLHFHA</sequence>
<dbReference type="KEGG" id="ftj:FTUN_0764"/>
<gene>
    <name evidence="1" type="ORF">FTUN_0764</name>
</gene>
<evidence type="ECO:0000313" key="1">
    <source>
        <dbReference type="EMBL" id="QJW93259.1"/>
    </source>
</evidence>
<dbReference type="Proteomes" id="UP000503447">
    <property type="component" value="Chromosome"/>
</dbReference>
<protein>
    <recommendedName>
        <fullName evidence="3">Protein SirB1 N-terminal domain-containing protein</fullName>
    </recommendedName>
</protein>
<evidence type="ECO:0008006" key="3">
    <source>
        <dbReference type="Google" id="ProtNLM"/>
    </source>
</evidence>
<name>A0A6M5YGS8_9BACT</name>
<dbReference type="RefSeq" id="WP_171469487.1">
    <property type="nucleotide sequence ID" value="NZ_CP053452.2"/>
</dbReference>
<organism evidence="1 2">
    <name type="scientific">Frigoriglobus tundricola</name>
    <dbReference type="NCBI Taxonomy" id="2774151"/>
    <lineage>
        <taxon>Bacteria</taxon>
        <taxon>Pseudomonadati</taxon>
        <taxon>Planctomycetota</taxon>
        <taxon>Planctomycetia</taxon>
        <taxon>Gemmatales</taxon>
        <taxon>Gemmataceae</taxon>
        <taxon>Frigoriglobus</taxon>
    </lineage>
</organism>
<dbReference type="AlphaFoldDB" id="A0A6M5YGS8"/>
<evidence type="ECO:0000313" key="2">
    <source>
        <dbReference type="Proteomes" id="UP000503447"/>
    </source>
</evidence>
<accession>A0A6M5YGS8</accession>
<reference evidence="2" key="1">
    <citation type="submission" date="2020-05" db="EMBL/GenBank/DDBJ databases">
        <title>Frigoriglobus tundricola gen. nov., sp. nov., a psychrotolerant cellulolytic planctomycete of the family Gemmataceae with two divergent copies of 16S rRNA gene.</title>
        <authorList>
            <person name="Kulichevskaya I.S."/>
            <person name="Ivanova A.A."/>
            <person name="Naumoff D.G."/>
            <person name="Beletsky A.V."/>
            <person name="Rijpstra W.I.C."/>
            <person name="Sinninghe Damste J.S."/>
            <person name="Mardanov A.V."/>
            <person name="Ravin N.V."/>
            <person name="Dedysh S.N."/>
        </authorList>
    </citation>
    <scope>NUCLEOTIDE SEQUENCE [LARGE SCALE GENOMIC DNA]</scope>
    <source>
        <strain evidence="2">PL17</strain>
    </source>
</reference>